<comment type="caution">
    <text evidence="3">The sequence shown here is derived from an EMBL/GenBank/DDBJ whole genome shotgun (WGS) entry which is preliminary data.</text>
</comment>
<reference evidence="3 4" key="1">
    <citation type="submission" date="2024-04" db="EMBL/GenBank/DDBJ databases">
        <title>Draft Genome Sequence of Isolates Cultured from Underwater Hawaii Seamounts in the North Pacific Ocean.</title>
        <authorList>
            <person name="Sharma I."/>
            <person name="Darden B."/>
            <person name="Creggett J."/>
            <person name="Taylor S."/>
            <person name="Grant M.P."/>
            <person name="Scott J."/>
            <person name="Attles S."/>
            <person name="Walker S."/>
            <person name="Johnson G."/>
            <person name="St. Cloud C."/>
        </authorList>
    </citation>
    <scope>NUCLEOTIDE SEQUENCE [LARGE SCALE GENOMIC DNA]</scope>
    <source>
        <strain evidence="3 4">03GJ23</strain>
    </source>
</reference>
<evidence type="ECO:0000313" key="4">
    <source>
        <dbReference type="Proteomes" id="UP001467669"/>
    </source>
</evidence>
<proteinExistence type="predicted"/>
<evidence type="ECO:0000313" key="3">
    <source>
        <dbReference type="EMBL" id="MEL7557960.1"/>
    </source>
</evidence>
<keyword evidence="2" id="KW-1133">Transmembrane helix</keyword>
<keyword evidence="2" id="KW-0812">Transmembrane</keyword>
<dbReference type="Pfam" id="PF11189">
    <property type="entry name" value="DUF2973"/>
    <property type="match status" value="1"/>
</dbReference>
<feature type="transmembrane region" description="Helical" evidence="2">
    <location>
        <begin position="6"/>
        <end position="23"/>
    </location>
</feature>
<gene>
    <name evidence="3" type="ORF">AAGW23_03790</name>
</gene>
<accession>A0ABU9M783</accession>
<keyword evidence="4" id="KW-1185">Reference proteome</keyword>
<protein>
    <submittedName>
        <fullName evidence="3">Uncharacterized protein</fullName>
    </submittedName>
</protein>
<evidence type="ECO:0000256" key="1">
    <source>
        <dbReference type="SAM" id="MobiDB-lite"/>
    </source>
</evidence>
<dbReference type="EMBL" id="JBCFXD010000002">
    <property type="protein sequence ID" value="MEL7557960.1"/>
    <property type="molecule type" value="Genomic_DNA"/>
</dbReference>
<evidence type="ECO:0000256" key="2">
    <source>
        <dbReference type="SAM" id="Phobius"/>
    </source>
</evidence>
<feature type="region of interest" description="Disordered" evidence="1">
    <location>
        <begin position="33"/>
        <end position="55"/>
    </location>
</feature>
<dbReference type="RefSeq" id="WP_342405035.1">
    <property type="nucleotide sequence ID" value="NZ_JBCFXD010000002.1"/>
</dbReference>
<name>A0ABU9M783_STUCH</name>
<organism evidence="3 4">
    <name type="scientific">Stutzerimonas chloritidismutans</name>
    <name type="common">Pseudomonas chloritidismutans</name>
    <dbReference type="NCBI Taxonomy" id="203192"/>
    <lineage>
        <taxon>Bacteria</taxon>
        <taxon>Pseudomonadati</taxon>
        <taxon>Pseudomonadota</taxon>
        <taxon>Gammaproteobacteria</taxon>
        <taxon>Pseudomonadales</taxon>
        <taxon>Pseudomonadaceae</taxon>
        <taxon>Stutzerimonas</taxon>
    </lineage>
</organism>
<dbReference type="InterPro" id="IPR021355">
    <property type="entry name" value="Phage_Syn9_Gp224"/>
</dbReference>
<dbReference type="Proteomes" id="UP001467669">
    <property type="component" value="Unassembled WGS sequence"/>
</dbReference>
<keyword evidence="2" id="KW-0472">Membrane</keyword>
<sequence>MNQQAIPVLITFLAVAGIAALLLRRALTTLSHRRDVNEAQPTQAKVAHPELQSDR</sequence>